<proteinExistence type="predicted"/>
<accession>A0A1C2GFC5</accession>
<reference evidence="1 2" key="1">
    <citation type="submission" date="2016-08" db="EMBL/GenBank/DDBJ databases">
        <title>Probiotic bacterium isolated from chicken gut.</title>
        <authorList>
            <person name="Levy J.L."/>
            <person name="Hassan H.M."/>
            <person name="Mendoza M.A."/>
        </authorList>
    </citation>
    <scope>NUCLEOTIDE SEQUENCE [LARGE SCALE GENOMIC DNA]</scope>
    <source>
        <strain evidence="1 2">P43</strain>
    </source>
</reference>
<sequence length="158" mass="18109">MFYPGKILKLAPADSREDKRKMVRELFKNHFRKKYAKNFVVSLIPSTINEKVDLKCKQCGQVTIRRAESIVKGTFSGNCAYCCLHGSKKAENPRNKLKNILSKNFIVDYLSSGDQRIKQTIIKCKCGYHLAASYNRIINKSIRQQCPKCGRDVFKNGK</sequence>
<evidence type="ECO:0000313" key="2">
    <source>
        <dbReference type="Proteomes" id="UP000095141"/>
    </source>
</evidence>
<name>A0A1C2GFC5_LIMRT</name>
<dbReference type="EMBL" id="MCNS01000001">
    <property type="protein sequence ID" value="OCX50163.1"/>
    <property type="molecule type" value="Genomic_DNA"/>
</dbReference>
<dbReference type="Proteomes" id="UP000095141">
    <property type="component" value="Unassembled WGS sequence"/>
</dbReference>
<gene>
    <name evidence="1" type="ORF">BFD03_01130</name>
</gene>
<evidence type="ECO:0000313" key="1">
    <source>
        <dbReference type="EMBL" id="OCX50163.1"/>
    </source>
</evidence>
<organism evidence="1 2">
    <name type="scientific">Limosilactobacillus reuteri</name>
    <name type="common">Lactobacillus reuteri</name>
    <dbReference type="NCBI Taxonomy" id="1598"/>
    <lineage>
        <taxon>Bacteria</taxon>
        <taxon>Bacillati</taxon>
        <taxon>Bacillota</taxon>
        <taxon>Bacilli</taxon>
        <taxon>Lactobacillales</taxon>
        <taxon>Lactobacillaceae</taxon>
        <taxon>Limosilactobacillus</taxon>
    </lineage>
</organism>
<dbReference type="RefSeq" id="WP_066035357.1">
    <property type="nucleotide sequence ID" value="NZ_CP136906.1"/>
</dbReference>
<dbReference type="AlphaFoldDB" id="A0A1C2GFC5"/>
<protein>
    <submittedName>
        <fullName evidence="1">Uncharacterized protein</fullName>
    </submittedName>
</protein>
<comment type="caution">
    <text evidence="1">The sequence shown here is derived from an EMBL/GenBank/DDBJ whole genome shotgun (WGS) entry which is preliminary data.</text>
</comment>